<keyword evidence="4" id="KW-1185">Reference proteome</keyword>
<protein>
    <submittedName>
        <fullName evidence="3">VWA domain-containing protein</fullName>
    </submittedName>
</protein>
<dbReference type="Gene3D" id="3.40.50.410">
    <property type="entry name" value="von Willebrand factor, type A domain"/>
    <property type="match status" value="1"/>
</dbReference>
<organism evidence="3 4">
    <name type="scientific">Lutibacter holmesii</name>
    <dbReference type="NCBI Taxonomy" id="1137985"/>
    <lineage>
        <taxon>Bacteria</taxon>
        <taxon>Pseudomonadati</taxon>
        <taxon>Bacteroidota</taxon>
        <taxon>Flavobacteriia</taxon>
        <taxon>Flavobacteriales</taxon>
        <taxon>Flavobacteriaceae</taxon>
        <taxon>Lutibacter</taxon>
    </lineage>
</organism>
<feature type="compositionally biased region" description="Acidic residues" evidence="1">
    <location>
        <begin position="213"/>
        <end position="224"/>
    </location>
</feature>
<dbReference type="PROSITE" id="PS50234">
    <property type="entry name" value="VWFA"/>
    <property type="match status" value="1"/>
</dbReference>
<evidence type="ECO:0000256" key="1">
    <source>
        <dbReference type="SAM" id="MobiDB-lite"/>
    </source>
</evidence>
<dbReference type="Pfam" id="PF13519">
    <property type="entry name" value="VWA_2"/>
    <property type="match status" value="1"/>
</dbReference>
<dbReference type="Proteomes" id="UP001597241">
    <property type="component" value="Unassembled WGS sequence"/>
</dbReference>
<accession>A0ABW3WLL0</accession>
<dbReference type="RefSeq" id="WP_386807318.1">
    <property type="nucleotide sequence ID" value="NZ_JBHTMV010000002.1"/>
</dbReference>
<dbReference type="InterPro" id="IPR036465">
    <property type="entry name" value="vWFA_dom_sf"/>
</dbReference>
<feature type="region of interest" description="Disordered" evidence="1">
    <location>
        <begin position="203"/>
        <end position="224"/>
    </location>
</feature>
<dbReference type="SUPFAM" id="SSF53300">
    <property type="entry name" value="vWA-like"/>
    <property type="match status" value="1"/>
</dbReference>
<reference evidence="4" key="1">
    <citation type="journal article" date="2019" name="Int. J. Syst. Evol. Microbiol.">
        <title>The Global Catalogue of Microorganisms (GCM) 10K type strain sequencing project: providing services to taxonomists for standard genome sequencing and annotation.</title>
        <authorList>
            <consortium name="The Broad Institute Genomics Platform"/>
            <consortium name="The Broad Institute Genome Sequencing Center for Infectious Disease"/>
            <person name="Wu L."/>
            <person name="Ma J."/>
        </authorList>
    </citation>
    <scope>NUCLEOTIDE SEQUENCE [LARGE SCALE GENOMIC DNA]</scope>
    <source>
        <strain evidence="4">CCUG 62221</strain>
    </source>
</reference>
<proteinExistence type="predicted"/>
<comment type="caution">
    <text evidence="3">The sequence shown here is derived from an EMBL/GenBank/DDBJ whole genome shotgun (WGS) entry which is preliminary data.</text>
</comment>
<dbReference type="SMART" id="SM00327">
    <property type="entry name" value="VWA"/>
    <property type="match status" value="1"/>
</dbReference>
<evidence type="ECO:0000313" key="4">
    <source>
        <dbReference type="Proteomes" id="UP001597241"/>
    </source>
</evidence>
<dbReference type="InterPro" id="IPR002035">
    <property type="entry name" value="VWF_A"/>
</dbReference>
<dbReference type="EMBL" id="JBHTMV010000002">
    <property type="protein sequence ID" value="MFD1292618.1"/>
    <property type="molecule type" value="Genomic_DNA"/>
</dbReference>
<sequence length="224" mass="24769">MENLNDLIIQKARPLPVIILADVSGSMASDNKIGILNNAMREMIDSLKEENSLRAEIHFSVITFGGDVMPHINFAKANEINWVDLSANGTTPMGKAFEVTKTLLEDKIIIPSRSYAPTLVLLSDGIPTDNWEDSLNELLSSPRASKAFRIAMSIGAGQDGKIVLKQFLGDSELDVFEAVQARDIKKFFRFVTMSVSQRAKSVNPNQPVSVSFDDSDENLDDFEF</sequence>
<evidence type="ECO:0000313" key="3">
    <source>
        <dbReference type="EMBL" id="MFD1292618.1"/>
    </source>
</evidence>
<evidence type="ECO:0000259" key="2">
    <source>
        <dbReference type="PROSITE" id="PS50234"/>
    </source>
</evidence>
<gene>
    <name evidence="3" type="ORF">ACFQ5N_02110</name>
</gene>
<name>A0ABW3WLL0_9FLAO</name>
<feature type="domain" description="VWFA" evidence="2">
    <location>
        <begin position="16"/>
        <end position="191"/>
    </location>
</feature>